<reference evidence="1" key="1">
    <citation type="submission" date="2020-05" db="UniProtKB">
        <authorList>
            <consortium name="EnsemblMetazoa"/>
        </authorList>
    </citation>
    <scope>IDENTIFICATION</scope>
    <source>
        <strain evidence="1">Yale</strain>
    </source>
</reference>
<keyword evidence="2" id="KW-1185">Reference proteome</keyword>
<sequence>MRLFPLPVQMLLYCNPFCHLCPYRVYHLWNHHYHHHHHHHHHYHYHHHHHHYHHHHHIRPGN</sequence>
<protein>
    <submittedName>
        <fullName evidence="1">Uncharacterized protein</fullName>
    </submittedName>
</protein>
<organism evidence="1 2">
    <name type="scientific">Glossina morsitans morsitans</name>
    <name type="common">Savannah tsetse fly</name>
    <dbReference type="NCBI Taxonomy" id="37546"/>
    <lineage>
        <taxon>Eukaryota</taxon>
        <taxon>Metazoa</taxon>
        <taxon>Ecdysozoa</taxon>
        <taxon>Arthropoda</taxon>
        <taxon>Hexapoda</taxon>
        <taxon>Insecta</taxon>
        <taxon>Pterygota</taxon>
        <taxon>Neoptera</taxon>
        <taxon>Endopterygota</taxon>
        <taxon>Diptera</taxon>
        <taxon>Brachycera</taxon>
        <taxon>Muscomorpha</taxon>
        <taxon>Hippoboscoidea</taxon>
        <taxon>Glossinidae</taxon>
        <taxon>Glossina</taxon>
    </lineage>
</organism>
<dbReference type="EMBL" id="CCAG010002523">
    <property type="status" value="NOT_ANNOTATED_CDS"/>
    <property type="molecule type" value="Genomic_DNA"/>
</dbReference>
<dbReference type="EnsemblMetazoa" id="GMOY010047-RA">
    <property type="protein sequence ID" value="GMOY010047-PA"/>
    <property type="gene ID" value="GMOY010047"/>
</dbReference>
<evidence type="ECO:0000313" key="1">
    <source>
        <dbReference type="EnsemblMetazoa" id="GMOY010047-PA"/>
    </source>
</evidence>
<accession>A0A1B0G9R0</accession>
<dbReference type="AlphaFoldDB" id="A0A1B0G9R0"/>
<name>A0A1B0G9R0_GLOMM</name>
<dbReference type="VEuPathDB" id="VectorBase:GMOY010047"/>
<proteinExistence type="predicted"/>
<dbReference type="Proteomes" id="UP000092444">
    <property type="component" value="Unassembled WGS sequence"/>
</dbReference>
<evidence type="ECO:0000313" key="2">
    <source>
        <dbReference type="Proteomes" id="UP000092444"/>
    </source>
</evidence>